<proteinExistence type="inferred from homology"/>
<dbReference type="AlphaFoldDB" id="A0A934U0A0"/>
<gene>
    <name evidence="3" type="ORF">JGU71_00355</name>
</gene>
<dbReference type="Proteomes" id="UP000655868">
    <property type="component" value="Unassembled WGS sequence"/>
</dbReference>
<dbReference type="RefSeq" id="WP_199700924.1">
    <property type="nucleotide sequence ID" value="NZ_JAEMNV010000001.1"/>
</dbReference>
<name>A0A934U0A0_9NOCA</name>
<evidence type="ECO:0000313" key="3">
    <source>
        <dbReference type="EMBL" id="MBJ8337322.1"/>
    </source>
</evidence>
<evidence type="ECO:0000256" key="1">
    <source>
        <dbReference type="ARBA" id="ARBA00006817"/>
    </source>
</evidence>
<dbReference type="SUPFAM" id="SSF55961">
    <property type="entry name" value="Bet v1-like"/>
    <property type="match status" value="1"/>
</dbReference>
<organism evidence="3 4">
    <name type="scientific">Antrihabitans stalagmiti</name>
    <dbReference type="NCBI Taxonomy" id="2799499"/>
    <lineage>
        <taxon>Bacteria</taxon>
        <taxon>Bacillati</taxon>
        <taxon>Actinomycetota</taxon>
        <taxon>Actinomycetes</taxon>
        <taxon>Mycobacteriales</taxon>
        <taxon>Nocardiaceae</taxon>
        <taxon>Antrihabitans</taxon>
    </lineage>
</organism>
<dbReference type="InterPro" id="IPR013538">
    <property type="entry name" value="ASHA1/2-like_C"/>
</dbReference>
<dbReference type="CDD" id="cd08896">
    <property type="entry name" value="SRPBCC_CalC_Aha1-like_3"/>
    <property type="match status" value="1"/>
</dbReference>
<protein>
    <submittedName>
        <fullName evidence="3">SRPBCC family protein</fullName>
    </submittedName>
</protein>
<accession>A0A934U0A0</accession>
<reference evidence="3" key="1">
    <citation type="submission" date="2020-12" db="EMBL/GenBank/DDBJ databases">
        <title>Antrihabitans popcorni sp. nov. and Antrihabitans auranticaus sp. nov., isolated from a larva cave.</title>
        <authorList>
            <person name="Lee S.D."/>
            <person name="Kim I.S."/>
        </authorList>
    </citation>
    <scope>NUCLEOTIDE SEQUENCE</scope>
    <source>
        <strain evidence="3">YC3-6</strain>
    </source>
</reference>
<dbReference type="EMBL" id="JAEMNV010000001">
    <property type="protein sequence ID" value="MBJ8337322.1"/>
    <property type="molecule type" value="Genomic_DNA"/>
</dbReference>
<comment type="caution">
    <text evidence="3">The sequence shown here is derived from an EMBL/GenBank/DDBJ whole genome shotgun (WGS) entry which is preliminary data.</text>
</comment>
<comment type="similarity">
    <text evidence="1">Belongs to the AHA1 family.</text>
</comment>
<sequence length="159" mass="17878">MTSSTHPELDLTITRIIKAPREAVWKAWADPTRFEQWWVPAPAVCKVAEMDLRPGGSFRTLISEDGGDFAPHLNGCFLAIDDLERIVFTNSLVGGWRPAEDPFMTAVITMRDHPLGTEYIANAMHRNVVDRDQHEELGFYDGWGTVIDQLAGVVERVEV</sequence>
<feature type="domain" description="Activator of Hsp90 ATPase homologue 1/2-like C-terminal" evidence="2">
    <location>
        <begin position="18"/>
        <end position="155"/>
    </location>
</feature>
<keyword evidence="4" id="KW-1185">Reference proteome</keyword>
<dbReference type="Gene3D" id="3.30.530.20">
    <property type="match status" value="1"/>
</dbReference>
<dbReference type="InterPro" id="IPR023393">
    <property type="entry name" value="START-like_dom_sf"/>
</dbReference>
<evidence type="ECO:0000313" key="4">
    <source>
        <dbReference type="Proteomes" id="UP000655868"/>
    </source>
</evidence>
<evidence type="ECO:0000259" key="2">
    <source>
        <dbReference type="Pfam" id="PF08327"/>
    </source>
</evidence>
<dbReference type="Pfam" id="PF08327">
    <property type="entry name" value="AHSA1"/>
    <property type="match status" value="1"/>
</dbReference>